<dbReference type="InterPro" id="IPR044810">
    <property type="entry name" value="WRKY_plant"/>
</dbReference>
<evidence type="ECO:0000256" key="8">
    <source>
        <dbReference type="SAM" id="MobiDB-lite"/>
    </source>
</evidence>
<keyword evidence="5" id="KW-0539">Nucleus</keyword>
<evidence type="ECO:0000256" key="4">
    <source>
        <dbReference type="ARBA" id="ARBA00023163"/>
    </source>
</evidence>
<feature type="compositionally biased region" description="Low complexity" evidence="8">
    <location>
        <begin position="289"/>
        <end position="298"/>
    </location>
</feature>
<dbReference type="Gramene" id="PAN48195">
    <property type="protein sequence ID" value="PAN48195"/>
    <property type="gene ID" value="PAHAL_9G366800"/>
</dbReference>
<protein>
    <recommendedName>
        <fullName evidence="9">WRKY domain-containing protein</fullName>
    </recommendedName>
</protein>
<dbReference type="InterPro" id="IPR003657">
    <property type="entry name" value="WRKY_dom"/>
</dbReference>
<keyword evidence="4" id="KW-0804">Transcription</keyword>
<dbReference type="PANTHER" id="PTHR32096:SF77">
    <property type="entry name" value="WRKY TRANSCRIPTION FACTOR 14-RELATED"/>
    <property type="match status" value="1"/>
</dbReference>
<gene>
    <name evidence="10" type="ORF">PAHAL_9G366800</name>
</gene>
<dbReference type="Proteomes" id="UP000243499">
    <property type="component" value="Chromosome 9"/>
</dbReference>
<dbReference type="InterPro" id="IPR036576">
    <property type="entry name" value="WRKY_dom_sf"/>
</dbReference>
<keyword evidence="3" id="KW-0238">DNA-binding</keyword>
<dbReference type="SUPFAM" id="SSF118290">
    <property type="entry name" value="WRKY DNA-binding domain"/>
    <property type="match status" value="1"/>
</dbReference>
<dbReference type="PANTHER" id="PTHR32096">
    <property type="entry name" value="WRKY TRANSCRIPTION FACTOR 30-RELATED-RELATED"/>
    <property type="match status" value="1"/>
</dbReference>
<name>A0A2S3IN69_9POAL</name>
<reference evidence="10" key="1">
    <citation type="submission" date="2018-04" db="EMBL/GenBank/DDBJ databases">
        <title>WGS assembly of Panicum hallii.</title>
        <authorList>
            <person name="Lovell J."/>
            <person name="Jenkins J."/>
            <person name="Lowry D."/>
            <person name="Mamidi S."/>
            <person name="Sreedasyam A."/>
            <person name="Weng X."/>
            <person name="Barry K."/>
            <person name="Bonette J."/>
            <person name="Campitelli B."/>
            <person name="Daum C."/>
            <person name="Gordon S."/>
            <person name="Gould B."/>
            <person name="Lipzen A."/>
            <person name="Macqueen A."/>
            <person name="Palacio-Mejia J."/>
            <person name="Plott C."/>
            <person name="Shakirov E."/>
            <person name="Shu S."/>
            <person name="Yoshinaga Y."/>
            <person name="Zane M."/>
            <person name="Rokhsar D."/>
            <person name="Grimwood J."/>
            <person name="Schmutz J."/>
            <person name="Juenger T."/>
        </authorList>
    </citation>
    <scope>NUCLEOTIDE SEQUENCE [LARGE SCALE GENOMIC DNA]</scope>
    <source>
        <strain evidence="10">FIL2</strain>
    </source>
</reference>
<dbReference type="Pfam" id="PF03106">
    <property type="entry name" value="WRKY"/>
    <property type="match status" value="1"/>
</dbReference>
<evidence type="ECO:0000256" key="5">
    <source>
        <dbReference type="ARBA" id="ARBA00023242"/>
    </source>
</evidence>
<evidence type="ECO:0000256" key="6">
    <source>
        <dbReference type="ARBA" id="ARBA00059805"/>
    </source>
</evidence>
<feature type="region of interest" description="Disordered" evidence="8">
    <location>
        <begin position="285"/>
        <end position="325"/>
    </location>
</feature>
<evidence type="ECO:0000313" key="10">
    <source>
        <dbReference type="EMBL" id="PAN48195.1"/>
    </source>
</evidence>
<dbReference type="Gene3D" id="2.20.25.80">
    <property type="entry name" value="WRKY domain"/>
    <property type="match status" value="1"/>
</dbReference>
<dbReference type="FunFam" id="2.20.25.80:FF:000005">
    <property type="entry name" value="probable WRKY transcription factor 14"/>
    <property type="match status" value="1"/>
</dbReference>
<evidence type="ECO:0000256" key="3">
    <source>
        <dbReference type="ARBA" id="ARBA00023125"/>
    </source>
</evidence>
<dbReference type="GO" id="GO:0005634">
    <property type="term" value="C:nucleus"/>
    <property type="evidence" value="ECO:0007669"/>
    <property type="project" value="UniProtKB-SubCell"/>
</dbReference>
<dbReference type="PROSITE" id="PS50811">
    <property type="entry name" value="WRKY"/>
    <property type="match status" value="1"/>
</dbReference>
<accession>A0A2S3IN69</accession>
<feature type="region of interest" description="Disordered" evidence="8">
    <location>
        <begin position="163"/>
        <end position="187"/>
    </location>
</feature>
<dbReference type="AlphaFoldDB" id="A0A2S3IN69"/>
<feature type="domain" description="WRKY" evidence="9">
    <location>
        <begin position="210"/>
        <end position="276"/>
    </location>
</feature>
<sequence length="454" mass="48615">MLDRSIPACQFALLFVTLGIMCDFFWLSPADQGDLSDVVRASLQQQPPHLRLPATPAPTVCSHGSLGSHLLEVEELLPLQGRVNLGDDDHEAHLQPQRQLVHGNGGMGLMVGSNALYSQHHPQAQGLAIPKLMSGQPQPPLCASSSRFAEREDDAANAPAVPEELGLDTTMAPHPHAPSIKRRKNQTKKVVCIPAPVAPPPGVGGRPSTSGEVVPSDLWAWRKYGQKPIKGSPYPRGYYRCSSSKGCSARKQVERSRTDPSMLVITYTSDHNHPWPTQRNALAGSIRPAASASSSSSAKSHHHHQHRSSAAADAVPDPTPPHRHASNVAVADNATTPAGSITASVHHHQLLKQEVLDMDNLEPALLDAAAAAADHDLGGMIADMDGALNVLCASNFHYSKKQQQHAPAGQPEELPEEEDKQLLLDRDPFSFSLLDWVGASFGVGEAAANKDGYS</sequence>
<dbReference type="GO" id="GO:0000976">
    <property type="term" value="F:transcription cis-regulatory region binding"/>
    <property type="evidence" value="ECO:0007669"/>
    <property type="project" value="TreeGrafter"/>
</dbReference>
<evidence type="ECO:0000256" key="7">
    <source>
        <dbReference type="ARBA" id="ARBA00060761"/>
    </source>
</evidence>
<dbReference type="GO" id="GO:0003700">
    <property type="term" value="F:DNA-binding transcription factor activity"/>
    <property type="evidence" value="ECO:0007669"/>
    <property type="project" value="InterPro"/>
</dbReference>
<proteinExistence type="inferred from homology"/>
<feature type="region of interest" description="Disordered" evidence="8">
    <location>
        <begin position="402"/>
        <end position="422"/>
    </location>
</feature>
<dbReference type="EMBL" id="CM008054">
    <property type="protein sequence ID" value="PAN48195.1"/>
    <property type="molecule type" value="Genomic_DNA"/>
</dbReference>
<evidence type="ECO:0000259" key="9">
    <source>
        <dbReference type="PROSITE" id="PS50811"/>
    </source>
</evidence>
<dbReference type="SMART" id="SM00774">
    <property type="entry name" value="WRKY"/>
    <property type="match status" value="1"/>
</dbReference>
<evidence type="ECO:0000256" key="1">
    <source>
        <dbReference type="ARBA" id="ARBA00004123"/>
    </source>
</evidence>
<organism evidence="10">
    <name type="scientific">Panicum hallii</name>
    <dbReference type="NCBI Taxonomy" id="206008"/>
    <lineage>
        <taxon>Eukaryota</taxon>
        <taxon>Viridiplantae</taxon>
        <taxon>Streptophyta</taxon>
        <taxon>Embryophyta</taxon>
        <taxon>Tracheophyta</taxon>
        <taxon>Spermatophyta</taxon>
        <taxon>Magnoliopsida</taxon>
        <taxon>Liliopsida</taxon>
        <taxon>Poales</taxon>
        <taxon>Poaceae</taxon>
        <taxon>PACMAD clade</taxon>
        <taxon>Panicoideae</taxon>
        <taxon>Panicodae</taxon>
        <taxon>Paniceae</taxon>
        <taxon>Panicinae</taxon>
        <taxon>Panicum</taxon>
        <taxon>Panicum sect. Panicum</taxon>
    </lineage>
</organism>
<comment type="function">
    <text evidence="6">Transcription factor. Interacts specifically with the W box (5'-(T)TGAC[CT]-3'), a frequently occurring elicitor-responsive cis-acting element.</text>
</comment>
<evidence type="ECO:0000256" key="2">
    <source>
        <dbReference type="ARBA" id="ARBA00023015"/>
    </source>
</evidence>
<comment type="similarity">
    <text evidence="7">Belongs to the WRKY group II-e family.</text>
</comment>
<keyword evidence="2" id="KW-0805">Transcription regulation</keyword>
<comment type="subcellular location">
    <subcellularLocation>
        <location evidence="1">Nucleus</location>
    </subcellularLocation>
</comment>